<feature type="signal peptide" evidence="1">
    <location>
        <begin position="1"/>
        <end position="20"/>
    </location>
</feature>
<dbReference type="SUPFAM" id="SSF48208">
    <property type="entry name" value="Six-hairpin glycosidases"/>
    <property type="match status" value="1"/>
</dbReference>
<evidence type="ECO:0000313" key="3">
    <source>
        <dbReference type="Proteomes" id="UP000325105"/>
    </source>
</evidence>
<feature type="chain" id="PRO_5024347490" evidence="1">
    <location>
        <begin position="21"/>
        <end position="404"/>
    </location>
</feature>
<dbReference type="Proteomes" id="UP000325105">
    <property type="component" value="Unassembled WGS sequence"/>
</dbReference>
<keyword evidence="3" id="KW-1185">Reference proteome</keyword>
<reference evidence="2 3" key="1">
    <citation type="submission" date="2019-07" db="EMBL/GenBank/DDBJ databases">
        <title>Genomic Encyclopedia of Archaeal and Bacterial Type Strains, Phase II (KMG-II): from individual species to whole genera.</title>
        <authorList>
            <person name="Goeker M."/>
        </authorList>
    </citation>
    <scope>NUCLEOTIDE SEQUENCE [LARGE SCALE GENOMIC DNA]</scope>
    <source>
        <strain evidence="2 3">DSM 18850</strain>
    </source>
</reference>
<dbReference type="InterPro" id="IPR005198">
    <property type="entry name" value="Glyco_hydro_76"/>
</dbReference>
<dbReference type="OrthoDB" id="2505409at2"/>
<dbReference type="Gene3D" id="1.50.10.20">
    <property type="match status" value="1"/>
</dbReference>
<protein>
    <submittedName>
        <fullName evidence="2">Putative alpha-1,6-mannanase (GH76 family)</fullName>
    </submittedName>
</protein>
<dbReference type="RefSeq" id="WP_148908808.1">
    <property type="nucleotide sequence ID" value="NZ_VNHX01000011.1"/>
</dbReference>
<proteinExistence type="predicted"/>
<dbReference type="InterPro" id="IPR053169">
    <property type="entry name" value="MUG_Protein"/>
</dbReference>
<dbReference type="InterPro" id="IPR014512">
    <property type="entry name" value="O_gly_hydro"/>
</dbReference>
<organism evidence="2 3">
    <name type="scientific">Sphingobacterium allocomposti</name>
    <dbReference type="NCBI Taxonomy" id="415956"/>
    <lineage>
        <taxon>Bacteria</taxon>
        <taxon>Pseudomonadati</taxon>
        <taxon>Bacteroidota</taxon>
        <taxon>Sphingobacteriia</taxon>
        <taxon>Sphingobacteriales</taxon>
        <taxon>Sphingobacteriaceae</taxon>
        <taxon>Sphingobacterium</taxon>
    </lineage>
</organism>
<dbReference type="GO" id="GO:0005975">
    <property type="term" value="P:carbohydrate metabolic process"/>
    <property type="evidence" value="ECO:0007669"/>
    <property type="project" value="InterPro"/>
</dbReference>
<evidence type="ECO:0000256" key="1">
    <source>
        <dbReference type="SAM" id="SignalP"/>
    </source>
</evidence>
<dbReference type="PANTHER" id="PTHR47791">
    <property type="entry name" value="MEIOTICALLY UP-REGULATED GENE 191 PROTEIN"/>
    <property type="match status" value="1"/>
</dbReference>
<dbReference type="InterPro" id="IPR008928">
    <property type="entry name" value="6-hairpin_glycosidase_sf"/>
</dbReference>
<comment type="caution">
    <text evidence="2">The sequence shown here is derived from an EMBL/GenBank/DDBJ whole genome shotgun (WGS) entry which is preliminary data.</text>
</comment>
<dbReference type="Pfam" id="PF03663">
    <property type="entry name" value="Glyco_hydro_76"/>
    <property type="match status" value="1"/>
</dbReference>
<dbReference type="AlphaFoldDB" id="A0A5S5DFA2"/>
<keyword evidence="1" id="KW-0732">Signal</keyword>
<dbReference type="EMBL" id="VNHX01000011">
    <property type="protein sequence ID" value="TYP94690.1"/>
    <property type="molecule type" value="Genomic_DNA"/>
</dbReference>
<dbReference type="PANTHER" id="PTHR47791:SF4">
    <property type="entry name" value="(PUTATIVE SECRETED PROTEIN)-RELATED"/>
    <property type="match status" value="1"/>
</dbReference>
<gene>
    <name evidence="2" type="ORF">BC792_11198</name>
</gene>
<sequence length="404" mass="46792">MRKEFLLLVVMYLLGSVAQAQPKDIYLQRAKETFHLVWAKYRVPEHGLFAEYYPNSHKPDLTYFQESGHKAQEVSYLWPMSGVFSSVNILMELDPKAYKPYLDSMLVAVEQYLDKTRTPHGYQAYPSKFERVDRYYDDNGLVGIDYMDAYVVTADKSYLAKAKAVMSFIESGWTQDFGGGVPWLEGVRDQKPACSNGKATVLALKLYQATRDEAYLRYAIKSYDWMLNTLRDDSLNIIWNSLLIPDGTAAERKDAEVQKHAYTYNTGTMIQSAVRLYKITGKKSYLNDARALAEGSYKYYFGHTDDGVPYVKDIPWFTVVLFRGYQELYEIDRNPRYVEAVIERAEWAWVHARDEEGLPYADWTGRKDENKKPKWLLDSSCMAELYARIALIKAMTREKELSIK</sequence>
<name>A0A5S5DFA2_9SPHI</name>
<dbReference type="PIRSF" id="PIRSF021505">
    <property type="entry name" value="O_gly_hdrol"/>
    <property type="match status" value="1"/>
</dbReference>
<evidence type="ECO:0000313" key="2">
    <source>
        <dbReference type="EMBL" id="TYP94690.1"/>
    </source>
</evidence>
<accession>A0A5S5DFA2</accession>